<comment type="caution">
    <text evidence="2">The sequence shown here is derived from an EMBL/GenBank/DDBJ whole genome shotgun (WGS) entry which is preliminary data.</text>
</comment>
<dbReference type="OrthoDB" id="423498at2759"/>
<keyword evidence="3" id="KW-1185">Reference proteome</keyword>
<reference evidence="3" key="1">
    <citation type="journal article" date="2014" name="Genome Announc.">
        <title>Genome sequence and annotation of Acremonium chrysogenum, producer of the beta-lactam antibiotic cephalosporin C.</title>
        <authorList>
            <person name="Terfehr D."/>
            <person name="Dahlmann T.A."/>
            <person name="Specht T."/>
            <person name="Zadra I."/>
            <person name="Kuernsteiner H."/>
            <person name="Kueck U."/>
        </authorList>
    </citation>
    <scope>NUCLEOTIDE SEQUENCE [LARGE SCALE GENOMIC DNA]</scope>
    <source>
        <strain evidence="3">ATCC 11550 / CBS 779.69 / DSM 880 / IAM 14645 / JCM 23072 / IMI 49137</strain>
    </source>
</reference>
<dbReference type="PANTHER" id="PTHR42090:SF1">
    <property type="match status" value="1"/>
</dbReference>
<evidence type="ECO:0000313" key="3">
    <source>
        <dbReference type="Proteomes" id="UP000029964"/>
    </source>
</evidence>
<sequence length="138" mass="14393">MIPARLPIYAAAGATSAAARLASRSYHATSALRYPYKDDQDRESLRPGGAHNTNTARDADVAANKDAAFNRHKTSPEEELETAGAGPEPGNPLEVSGANHEVSKPLGDDNTPPRKGPGKEVRKGGASGGHSAPKNKKT</sequence>
<dbReference type="HOGENOM" id="CLU_109868_2_0_1"/>
<protein>
    <submittedName>
        <fullName evidence="2">Uncharacterized protein</fullName>
    </submittedName>
</protein>
<evidence type="ECO:0000313" key="2">
    <source>
        <dbReference type="EMBL" id="KFH46382.1"/>
    </source>
</evidence>
<dbReference type="STRING" id="857340.A0A086TAK0"/>
<dbReference type="Proteomes" id="UP000029964">
    <property type="component" value="Unassembled WGS sequence"/>
</dbReference>
<gene>
    <name evidence="2" type="ORF">ACRE_028270</name>
</gene>
<accession>A0A086TAK0</accession>
<feature type="compositionally biased region" description="Basic and acidic residues" evidence="1">
    <location>
        <begin position="35"/>
        <end position="45"/>
    </location>
</feature>
<dbReference type="EMBL" id="JPKY01000020">
    <property type="protein sequence ID" value="KFH46382.1"/>
    <property type="molecule type" value="Genomic_DNA"/>
</dbReference>
<dbReference type="AlphaFoldDB" id="A0A086TAK0"/>
<proteinExistence type="predicted"/>
<feature type="region of interest" description="Disordered" evidence="1">
    <location>
        <begin position="28"/>
        <end position="138"/>
    </location>
</feature>
<evidence type="ECO:0000256" key="1">
    <source>
        <dbReference type="SAM" id="MobiDB-lite"/>
    </source>
</evidence>
<organism evidence="2 3">
    <name type="scientific">Hapsidospora chrysogenum (strain ATCC 11550 / CBS 779.69 / DSM 880 / IAM 14645 / JCM 23072 / IMI 49137)</name>
    <name type="common">Acremonium chrysogenum</name>
    <dbReference type="NCBI Taxonomy" id="857340"/>
    <lineage>
        <taxon>Eukaryota</taxon>
        <taxon>Fungi</taxon>
        <taxon>Dikarya</taxon>
        <taxon>Ascomycota</taxon>
        <taxon>Pezizomycotina</taxon>
        <taxon>Sordariomycetes</taxon>
        <taxon>Hypocreomycetidae</taxon>
        <taxon>Hypocreales</taxon>
        <taxon>Bionectriaceae</taxon>
        <taxon>Hapsidospora</taxon>
    </lineage>
</organism>
<name>A0A086TAK0_HAPC1</name>
<dbReference type="PANTHER" id="PTHR42090">
    <property type="match status" value="1"/>
</dbReference>